<proteinExistence type="predicted"/>
<organism evidence="1">
    <name type="scientific">Spodoptera frugiperda</name>
    <name type="common">Fall armyworm</name>
    <dbReference type="NCBI Taxonomy" id="7108"/>
    <lineage>
        <taxon>Eukaryota</taxon>
        <taxon>Metazoa</taxon>
        <taxon>Ecdysozoa</taxon>
        <taxon>Arthropoda</taxon>
        <taxon>Hexapoda</taxon>
        <taxon>Insecta</taxon>
        <taxon>Pterygota</taxon>
        <taxon>Neoptera</taxon>
        <taxon>Endopterygota</taxon>
        <taxon>Lepidoptera</taxon>
        <taxon>Glossata</taxon>
        <taxon>Ditrysia</taxon>
        <taxon>Noctuoidea</taxon>
        <taxon>Noctuidae</taxon>
        <taxon>Amphipyrinae</taxon>
        <taxon>Spodoptera</taxon>
    </lineage>
</organism>
<name>A0A2H1VKD2_SPOFR</name>
<dbReference type="EMBL" id="ODYU01003036">
    <property type="protein sequence ID" value="SOQ41309.1"/>
    <property type="molecule type" value="Genomic_DNA"/>
</dbReference>
<gene>
    <name evidence="1" type="ORF">SFRICE_030631</name>
</gene>
<protein>
    <submittedName>
        <fullName evidence="1">SFRICE_030631</fullName>
    </submittedName>
</protein>
<dbReference type="AlphaFoldDB" id="A0A2H1VKD2"/>
<evidence type="ECO:0000313" key="1">
    <source>
        <dbReference type="EMBL" id="SOQ41309.1"/>
    </source>
</evidence>
<reference evidence="1" key="1">
    <citation type="submission" date="2016-07" db="EMBL/GenBank/DDBJ databases">
        <authorList>
            <person name="Bretaudeau A."/>
        </authorList>
    </citation>
    <scope>NUCLEOTIDE SEQUENCE</scope>
    <source>
        <strain evidence="1">Rice</strain>
        <tissue evidence="1">Whole body</tissue>
    </source>
</reference>
<accession>A0A2H1VKD2</accession>
<sequence length="285" mass="32312">MTFLALGEARGSVRLLLTKNHPVPTPAFRTGAPVNPLGSLQLRIRHQPYWAPSVVMPLGMVWVSCVVLLYRCYMIEGDIFYYLGTLVVLKIRGPITPFPNLQVCKSHASARMGRLDRSDTAASPKTDKPVNVQTDHLMVSNRRRPGIPQTSEALKCLAVDPCVRRVAFRARLKEPSDHLRWGPVGLMPDPECYPDHLMVSYHRRPWTPKTPKALQVRCRIFGGEKFKRCCGIGDWEDSEGDLDKGYLDTKLKASVVSRRISVRPWYHSGRAGKYLTKPNQTYIFR</sequence>